<dbReference type="InterPro" id="IPR004045">
    <property type="entry name" value="Glutathione_S-Trfase_N"/>
</dbReference>
<dbReference type="InterPro" id="IPR040079">
    <property type="entry name" value="Glutathione_S-Trfase"/>
</dbReference>
<keyword evidence="7" id="KW-1185">Reference proteome</keyword>
<dbReference type="SUPFAM" id="SSF52833">
    <property type="entry name" value="Thioredoxin-like"/>
    <property type="match status" value="1"/>
</dbReference>
<dbReference type="Gene3D" id="1.20.1050.10">
    <property type="match status" value="1"/>
</dbReference>
<dbReference type="SFLD" id="SFLDS00019">
    <property type="entry name" value="Glutathione_Transferase_(cytos"/>
    <property type="match status" value="1"/>
</dbReference>
<dbReference type="SFLD" id="SFLDG01150">
    <property type="entry name" value="Main.1:_Beta-like"/>
    <property type="match status" value="1"/>
</dbReference>
<keyword evidence="2 6" id="KW-0808">Transferase</keyword>
<accession>A0A2T6AXB6</accession>
<comment type="similarity">
    <text evidence="4">Belongs to the GST superfamily.</text>
</comment>
<evidence type="ECO:0000313" key="7">
    <source>
        <dbReference type="Proteomes" id="UP000244069"/>
    </source>
</evidence>
<dbReference type="FunFam" id="3.40.30.10:FF:000156">
    <property type="entry name" value="Glutathione S-transferase 1"/>
    <property type="match status" value="1"/>
</dbReference>
<dbReference type="GO" id="GO:0004364">
    <property type="term" value="F:glutathione transferase activity"/>
    <property type="evidence" value="ECO:0007669"/>
    <property type="project" value="UniProtKB-EC"/>
</dbReference>
<comment type="caution">
    <text evidence="6">The sequence shown here is derived from an EMBL/GenBank/DDBJ whole genome shotgun (WGS) entry which is preliminary data.</text>
</comment>
<dbReference type="RefSeq" id="WP_107975869.1">
    <property type="nucleotide sequence ID" value="NZ_BMEZ01000011.1"/>
</dbReference>
<dbReference type="OrthoDB" id="9810080at2"/>
<dbReference type="PROSITE" id="PS50404">
    <property type="entry name" value="GST_NTER"/>
    <property type="match status" value="1"/>
</dbReference>
<dbReference type="InterPro" id="IPR004046">
    <property type="entry name" value="GST_C"/>
</dbReference>
<dbReference type="Pfam" id="PF02798">
    <property type="entry name" value="GST_N"/>
    <property type="match status" value="1"/>
</dbReference>
<evidence type="ECO:0000313" key="6">
    <source>
        <dbReference type="EMBL" id="PTX48438.1"/>
    </source>
</evidence>
<dbReference type="EMBL" id="QBKN01000009">
    <property type="protein sequence ID" value="PTX48438.1"/>
    <property type="molecule type" value="Genomic_DNA"/>
</dbReference>
<dbReference type="Gene3D" id="3.40.30.10">
    <property type="entry name" value="Glutaredoxin"/>
    <property type="match status" value="1"/>
</dbReference>
<dbReference type="GO" id="GO:0005737">
    <property type="term" value="C:cytoplasm"/>
    <property type="evidence" value="ECO:0007669"/>
    <property type="project" value="UniProtKB-ARBA"/>
</dbReference>
<dbReference type="AlphaFoldDB" id="A0A2T6AXB6"/>
<dbReference type="SUPFAM" id="SSF47616">
    <property type="entry name" value="GST C-terminal domain-like"/>
    <property type="match status" value="1"/>
</dbReference>
<sequence>MIRVHYLDDSRAQRILWLLEELGQDYEVVTYHRRPDMRAPRALKDIHPLGKSPVIEHDNRVIAESGAITEYLLARFDPDHALHPTPGTDAALRHAYWLHYAEGSAMPLLVMKLVFSAMPARLPALLRPLGRKIAQGMDETFLDPQLKDHRAFWEAELERDGFFAGPAFTAADVMMSFPVEAGLSRIPGRTPTPALDKWLETMRARPAYQRALDRGGAYRYGKAK</sequence>
<dbReference type="Proteomes" id="UP000244069">
    <property type="component" value="Unassembled WGS sequence"/>
</dbReference>
<protein>
    <recommendedName>
        <fullName evidence="1">glutathione transferase</fullName>
        <ecNumber evidence="1">2.5.1.18</ecNumber>
    </recommendedName>
</protein>
<feature type="domain" description="GST N-terminal" evidence="5">
    <location>
        <begin position="1"/>
        <end position="80"/>
    </location>
</feature>
<dbReference type="SFLD" id="SFLDG00358">
    <property type="entry name" value="Main_(cytGST)"/>
    <property type="match status" value="1"/>
</dbReference>
<dbReference type="PANTHER" id="PTHR44051">
    <property type="entry name" value="GLUTATHIONE S-TRANSFERASE-RELATED"/>
    <property type="match status" value="1"/>
</dbReference>
<dbReference type="InterPro" id="IPR036282">
    <property type="entry name" value="Glutathione-S-Trfase_C_sf"/>
</dbReference>
<reference evidence="6 7" key="1">
    <citation type="submission" date="2018-04" db="EMBL/GenBank/DDBJ databases">
        <title>Genomic Encyclopedia of Archaeal and Bacterial Type Strains, Phase II (KMG-II): from individual species to whole genera.</title>
        <authorList>
            <person name="Goeker M."/>
        </authorList>
    </citation>
    <scope>NUCLEOTIDE SEQUENCE [LARGE SCALE GENOMIC DNA]</scope>
    <source>
        <strain evidence="6 7">DSM 29329</strain>
    </source>
</reference>
<dbReference type="PANTHER" id="PTHR44051:SF9">
    <property type="entry name" value="GLUTATHIONE S-TRANSFERASE 1"/>
    <property type="match status" value="1"/>
</dbReference>
<dbReference type="EC" id="2.5.1.18" evidence="1"/>
<name>A0A2T6AXB6_9RHOB</name>
<dbReference type="InterPro" id="IPR036249">
    <property type="entry name" value="Thioredoxin-like_sf"/>
</dbReference>
<evidence type="ECO:0000256" key="4">
    <source>
        <dbReference type="RuleBase" id="RU003494"/>
    </source>
</evidence>
<gene>
    <name evidence="6" type="ORF">C8N44_109129</name>
</gene>
<evidence type="ECO:0000256" key="2">
    <source>
        <dbReference type="ARBA" id="ARBA00022679"/>
    </source>
</evidence>
<evidence type="ECO:0000256" key="3">
    <source>
        <dbReference type="ARBA" id="ARBA00047960"/>
    </source>
</evidence>
<dbReference type="Pfam" id="PF00043">
    <property type="entry name" value="GST_C"/>
    <property type="match status" value="1"/>
</dbReference>
<organism evidence="6 7">
    <name type="scientific">Allosediminivita pacifica</name>
    <dbReference type="NCBI Taxonomy" id="1267769"/>
    <lineage>
        <taxon>Bacteria</taxon>
        <taxon>Pseudomonadati</taxon>
        <taxon>Pseudomonadota</taxon>
        <taxon>Alphaproteobacteria</taxon>
        <taxon>Rhodobacterales</taxon>
        <taxon>Paracoccaceae</taxon>
        <taxon>Allosediminivita</taxon>
    </lineage>
</organism>
<dbReference type="GO" id="GO:0004601">
    <property type="term" value="F:peroxidase activity"/>
    <property type="evidence" value="ECO:0007669"/>
    <property type="project" value="UniProtKB-ARBA"/>
</dbReference>
<evidence type="ECO:0000259" key="5">
    <source>
        <dbReference type="PROSITE" id="PS50404"/>
    </source>
</evidence>
<dbReference type="CDD" id="cd03046">
    <property type="entry name" value="GST_N_GTT1_like"/>
    <property type="match status" value="1"/>
</dbReference>
<evidence type="ECO:0000256" key="1">
    <source>
        <dbReference type="ARBA" id="ARBA00012452"/>
    </source>
</evidence>
<comment type="catalytic activity">
    <reaction evidence="3">
        <text>RX + glutathione = an S-substituted glutathione + a halide anion + H(+)</text>
        <dbReference type="Rhea" id="RHEA:16437"/>
        <dbReference type="ChEBI" id="CHEBI:15378"/>
        <dbReference type="ChEBI" id="CHEBI:16042"/>
        <dbReference type="ChEBI" id="CHEBI:17792"/>
        <dbReference type="ChEBI" id="CHEBI:57925"/>
        <dbReference type="ChEBI" id="CHEBI:90779"/>
        <dbReference type="EC" id="2.5.1.18"/>
    </reaction>
</comment>
<proteinExistence type="inferred from homology"/>
<dbReference type="CDD" id="cd03189">
    <property type="entry name" value="GST_C_GTT1_like"/>
    <property type="match status" value="1"/>
</dbReference>